<dbReference type="Pfam" id="PF02678">
    <property type="entry name" value="Pirin"/>
    <property type="match status" value="1"/>
</dbReference>
<dbReference type="Gene3D" id="2.60.120.10">
    <property type="entry name" value="Jelly Rolls"/>
    <property type="match status" value="2"/>
</dbReference>
<evidence type="ECO:0000313" key="5">
    <source>
        <dbReference type="EMBL" id="PZR07597.1"/>
    </source>
</evidence>
<dbReference type="PANTHER" id="PTHR43212:SF3">
    <property type="entry name" value="QUERCETIN 2,3-DIOXYGENASE"/>
    <property type="match status" value="1"/>
</dbReference>
<sequence length="225" mass="24016">MARTQHRPLSSLPTTTLSWLSLKDHFIATVGPSAGQGSRRGPLLVLADATFEPHSRFPLHPHRDMEILSVVLTGTLSHHGDQAHGATIPPRSAQLISSRDGIFHAEGNDTDTQTRMLQIWFEPTSRGGAPAYFQRDLTAKGRQLIAGDDVMPLRCDAKVSWIDLEAGKPEALEIATGRHGYLLALDGEVNAGTTLAAGDGLDVEPGALTVTASTSCAVLWIDAVA</sequence>
<gene>
    <name evidence="5" type="ORF">DI536_27105</name>
</gene>
<proteinExistence type="inferred from homology"/>
<evidence type="ECO:0008006" key="7">
    <source>
        <dbReference type="Google" id="ProtNLM"/>
    </source>
</evidence>
<name>A0A2W5T0P3_9BACT</name>
<evidence type="ECO:0000313" key="6">
    <source>
        <dbReference type="Proteomes" id="UP000249061"/>
    </source>
</evidence>
<dbReference type="AlphaFoldDB" id="A0A2W5T0P3"/>
<dbReference type="InterPro" id="IPR014710">
    <property type="entry name" value="RmlC-like_jellyroll"/>
</dbReference>
<accession>A0A2W5T0P3</accession>
<feature type="domain" description="Pirin N-terminal" evidence="3">
    <location>
        <begin position="54"/>
        <end position="120"/>
    </location>
</feature>
<comment type="similarity">
    <text evidence="1 2">Belongs to the pirin family.</text>
</comment>
<dbReference type="Proteomes" id="UP000249061">
    <property type="component" value="Unassembled WGS sequence"/>
</dbReference>
<dbReference type="SUPFAM" id="SSF51182">
    <property type="entry name" value="RmlC-like cupins"/>
    <property type="match status" value="1"/>
</dbReference>
<evidence type="ECO:0000259" key="4">
    <source>
        <dbReference type="Pfam" id="PF17954"/>
    </source>
</evidence>
<dbReference type="Pfam" id="PF17954">
    <property type="entry name" value="Pirin_C_2"/>
    <property type="match status" value="1"/>
</dbReference>
<organism evidence="5 6">
    <name type="scientific">Archangium gephyra</name>
    <dbReference type="NCBI Taxonomy" id="48"/>
    <lineage>
        <taxon>Bacteria</taxon>
        <taxon>Pseudomonadati</taxon>
        <taxon>Myxococcota</taxon>
        <taxon>Myxococcia</taxon>
        <taxon>Myxococcales</taxon>
        <taxon>Cystobacterineae</taxon>
        <taxon>Archangiaceae</taxon>
        <taxon>Archangium</taxon>
    </lineage>
</organism>
<protein>
    <recommendedName>
        <fullName evidence="7">Pirin N-terminal domain-containing protein</fullName>
    </recommendedName>
</protein>
<feature type="domain" description="Quercetin 2,3-dioxygenase C-terminal cupin" evidence="4">
    <location>
        <begin position="148"/>
        <end position="222"/>
    </location>
</feature>
<dbReference type="EMBL" id="QFQP01000030">
    <property type="protein sequence ID" value="PZR07597.1"/>
    <property type="molecule type" value="Genomic_DNA"/>
</dbReference>
<dbReference type="PANTHER" id="PTHR43212">
    <property type="entry name" value="QUERCETIN 2,3-DIOXYGENASE"/>
    <property type="match status" value="1"/>
</dbReference>
<evidence type="ECO:0000256" key="1">
    <source>
        <dbReference type="ARBA" id="ARBA00008416"/>
    </source>
</evidence>
<comment type="caution">
    <text evidence="5">The sequence shown here is derived from an EMBL/GenBank/DDBJ whole genome shotgun (WGS) entry which is preliminary data.</text>
</comment>
<dbReference type="InterPro" id="IPR011051">
    <property type="entry name" value="RmlC_Cupin_sf"/>
</dbReference>
<dbReference type="InterPro" id="IPR003829">
    <property type="entry name" value="Pirin_N_dom"/>
</dbReference>
<dbReference type="InterPro" id="IPR041602">
    <property type="entry name" value="Quercetinase_C"/>
</dbReference>
<evidence type="ECO:0000259" key="3">
    <source>
        <dbReference type="Pfam" id="PF02678"/>
    </source>
</evidence>
<evidence type="ECO:0000256" key="2">
    <source>
        <dbReference type="RuleBase" id="RU003457"/>
    </source>
</evidence>
<reference evidence="5 6" key="1">
    <citation type="submission" date="2017-08" db="EMBL/GenBank/DDBJ databases">
        <title>Infants hospitalized years apart are colonized by the same room-sourced microbial strains.</title>
        <authorList>
            <person name="Brooks B."/>
            <person name="Olm M.R."/>
            <person name="Firek B.A."/>
            <person name="Baker R."/>
            <person name="Thomas B.C."/>
            <person name="Morowitz M.J."/>
            <person name="Banfield J.F."/>
        </authorList>
    </citation>
    <scope>NUCLEOTIDE SEQUENCE [LARGE SCALE GENOMIC DNA]</scope>
    <source>
        <strain evidence="5">S2_003_000_R2_14</strain>
    </source>
</reference>
<dbReference type="InterPro" id="IPR012093">
    <property type="entry name" value="Pirin"/>
</dbReference>